<keyword evidence="6" id="KW-1185">Reference proteome</keyword>
<accession>A0ABP0RJC9</accession>
<dbReference type="PANTHER" id="PTHR23131:SF0">
    <property type="entry name" value="ENDORIBONUCLEASE LACTB2"/>
    <property type="match status" value="1"/>
</dbReference>
<dbReference type="SUPFAM" id="SSF53474">
    <property type="entry name" value="alpha/beta-Hydrolases"/>
    <property type="match status" value="1"/>
</dbReference>
<feature type="domain" description="Metallo-beta-lactamase" evidence="4">
    <location>
        <begin position="480"/>
        <end position="723"/>
    </location>
</feature>
<dbReference type="PROSITE" id="PS50005">
    <property type="entry name" value="TPR"/>
    <property type="match status" value="1"/>
</dbReference>
<evidence type="ECO:0000259" key="4">
    <source>
        <dbReference type="SMART" id="SM00849"/>
    </source>
</evidence>
<organism evidence="5 6">
    <name type="scientific">Durusdinium trenchii</name>
    <dbReference type="NCBI Taxonomy" id="1381693"/>
    <lineage>
        <taxon>Eukaryota</taxon>
        <taxon>Sar</taxon>
        <taxon>Alveolata</taxon>
        <taxon>Dinophyceae</taxon>
        <taxon>Suessiales</taxon>
        <taxon>Symbiodiniaceae</taxon>
        <taxon>Durusdinium</taxon>
    </lineage>
</organism>
<dbReference type="InterPro" id="IPR001279">
    <property type="entry name" value="Metallo-B-lactamas"/>
</dbReference>
<gene>
    <name evidence="5" type="ORF">SCF082_LOCUS46535</name>
</gene>
<feature type="transmembrane region" description="Helical" evidence="3">
    <location>
        <begin position="139"/>
        <end position="157"/>
    </location>
</feature>
<feature type="region of interest" description="Disordered" evidence="2">
    <location>
        <begin position="60"/>
        <end position="79"/>
    </location>
</feature>
<feature type="transmembrane region" description="Helical" evidence="3">
    <location>
        <begin position="169"/>
        <end position="187"/>
    </location>
</feature>
<keyword evidence="3" id="KW-0812">Transmembrane</keyword>
<dbReference type="Proteomes" id="UP001642464">
    <property type="component" value="Unassembled WGS sequence"/>
</dbReference>
<dbReference type="Gene3D" id="3.40.50.1820">
    <property type="entry name" value="alpha/beta hydrolase"/>
    <property type="match status" value="1"/>
</dbReference>
<dbReference type="InterPro" id="IPR011990">
    <property type="entry name" value="TPR-like_helical_dom_sf"/>
</dbReference>
<comment type="caution">
    <text evidence="5">The sequence shown here is derived from an EMBL/GenBank/DDBJ whole genome shotgun (WGS) entry which is preliminary data.</text>
</comment>
<keyword evidence="1" id="KW-0802">TPR repeat</keyword>
<dbReference type="Pfam" id="PF00753">
    <property type="entry name" value="Lactamase_B"/>
    <property type="match status" value="1"/>
</dbReference>
<dbReference type="InterPro" id="IPR029058">
    <property type="entry name" value="AB_hydrolase_fold"/>
</dbReference>
<feature type="compositionally biased region" description="Basic and acidic residues" evidence="2">
    <location>
        <begin position="60"/>
        <end position="69"/>
    </location>
</feature>
<feature type="repeat" description="TPR" evidence="1">
    <location>
        <begin position="7"/>
        <end position="40"/>
    </location>
</feature>
<evidence type="ECO:0000256" key="2">
    <source>
        <dbReference type="SAM" id="MobiDB-lite"/>
    </source>
</evidence>
<dbReference type="Gene3D" id="3.60.15.10">
    <property type="entry name" value="Ribonuclease Z/Hydroxyacylglutathione hydrolase-like"/>
    <property type="match status" value="2"/>
</dbReference>
<protein>
    <submittedName>
        <fullName evidence="5">Endoribonuclease LACTB2 (Beta-lactamase-like protein 2)</fullName>
    </submittedName>
</protein>
<evidence type="ECO:0000256" key="1">
    <source>
        <dbReference type="PROSITE-ProRule" id="PRU00339"/>
    </source>
</evidence>
<keyword evidence="3" id="KW-1133">Transmembrane helix</keyword>
<dbReference type="SUPFAM" id="SSF48452">
    <property type="entry name" value="TPR-like"/>
    <property type="match status" value="1"/>
</dbReference>
<name>A0ABP0RJC9_9DINO</name>
<evidence type="ECO:0000313" key="6">
    <source>
        <dbReference type="Proteomes" id="UP001642464"/>
    </source>
</evidence>
<evidence type="ECO:0000256" key="3">
    <source>
        <dbReference type="SAM" id="Phobius"/>
    </source>
</evidence>
<dbReference type="PANTHER" id="PTHR23131">
    <property type="entry name" value="ENDORIBONUCLEASE LACTB2"/>
    <property type="match status" value="1"/>
</dbReference>
<dbReference type="SMART" id="SM00849">
    <property type="entry name" value="Lactamase_B"/>
    <property type="match status" value="1"/>
</dbReference>
<evidence type="ECO:0000313" key="5">
    <source>
        <dbReference type="EMBL" id="CAK9099366.1"/>
    </source>
</evidence>
<dbReference type="EMBL" id="CAXAMM010041429">
    <property type="protein sequence ID" value="CAK9099366.1"/>
    <property type="molecule type" value="Genomic_DNA"/>
</dbReference>
<proteinExistence type="predicted"/>
<dbReference type="SUPFAM" id="SSF56281">
    <property type="entry name" value="Metallo-hydrolase/oxidoreductase"/>
    <property type="match status" value="1"/>
</dbReference>
<keyword evidence="3" id="KW-0472">Membrane</keyword>
<dbReference type="InterPro" id="IPR050662">
    <property type="entry name" value="Sec-metab_biosynth-thioest"/>
</dbReference>
<dbReference type="InterPro" id="IPR036866">
    <property type="entry name" value="RibonucZ/Hydroxyglut_hydro"/>
</dbReference>
<dbReference type="InterPro" id="IPR019734">
    <property type="entry name" value="TPR_rpt"/>
</dbReference>
<reference evidence="5 6" key="1">
    <citation type="submission" date="2024-02" db="EMBL/GenBank/DDBJ databases">
        <authorList>
            <person name="Chen Y."/>
            <person name="Shah S."/>
            <person name="Dougan E. K."/>
            <person name="Thang M."/>
            <person name="Chan C."/>
        </authorList>
    </citation>
    <scope>NUCLEOTIDE SEQUENCE [LARGE SCALE GENOMIC DNA]</scope>
</reference>
<sequence>MDCAVSATDFYQIGLGHLHRGDLRAAYEEFREATRIDPTNFEIWQKYEETYREVEMDIEAQHRQRRPAETETQLPGKAPRHFTLKVSRSTSVFEEVGEDVDDAHARAVFLRGGSLFTDFRAEEQHAEDNLEMVTRNPQLYFCVLVAWLLTFLMVIYHFRHAVHKRDMPVAEQCAWILLALAALIYVVRRHRQQPFRLSSSDVIKILCVLVIFEGPPCSVAHNHFGQQLWLLGRGAEELFVRDAQRALDILSDLPFVNASSIGVVGCSGGGTLTAYLGAVDARVTAAAVACYFSTLGRELVEGTCNYDAEQIIWGMAKYGIDKPDMLRARAPQATAVLLTSHDCFPIAGGREGFAEVEAAFHAHGDATNLYASEAPGFHEVPALKASGSVLAAGQRPLKKGRQLEARGCASSPVIQEEDKKLILEDDNRRSATRSHKRNVVAAGLQRFAAERLQPQADWEQLTERVVSVLAQNPSPFTLNGTNCYLVGTGRKRLLVDTGEQHFGAEAFMNVLSDCMANLGIEGLDGIVITHMHHDHYGNVGRLQEKYGPVPVYSRELSYRTSPLLSELRKRGQLQHFVNFDGTPRYNPKLDPVPPKLPDDLDLSWAEGRVKNFKGKNTKEKLQWLFFMTWSHQDLINRLRSCEYPWTPLTAGDTISTEGATLLAYHMPGHSEDHMVFLLEEEHSLFSGDHVLGWGTTFIVDMKDYMESLRRMLHMQPVSLFPGHGHFIEDGVDMLERYISHRQAWDALVRRREPVSIEDIVHELYPNTVKERLWMAKSNVEVLFRKFEAEGAASAFANEAGQLQRVRKLPSGYSMRNLPDTFLWAARRSMAPKL</sequence>